<keyword evidence="2" id="KW-0859">Xylose metabolism</keyword>
<keyword evidence="4" id="KW-0418">Kinase</keyword>
<dbReference type="InterPro" id="IPR050406">
    <property type="entry name" value="FGGY_Carb_Kinase"/>
</dbReference>
<dbReference type="SUPFAM" id="SSF53067">
    <property type="entry name" value="Actin-like ATPase domain"/>
    <property type="match status" value="2"/>
</dbReference>
<dbReference type="Proteomes" id="UP000014387">
    <property type="component" value="Unassembled WGS sequence"/>
</dbReference>
<dbReference type="InterPro" id="IPR018485">
    <property type="entry name" value="FGGY_C"/>
</dbReference>
<evidence type="ECO:0000256" key="4">
    <source>
        <dbReference type="ARBA" id="ARBA00022777"/>
    </source>
</evidence>
<evidence type="ECO:0000256" key="3">
    <source>
        <dbReference type="ARBA" id="ARBA00022679"/>
    </source>
</evidence>
<dbReference type="Pfam" id="PF00370">
    <property type="entry name" value="FGGY_N"/>
    <property type="match status" value="1"/>
</dbReference>
<dbReference type="Pfam" id="PF02782">
    <property type="entry name" value="FGGY_C"/>
    <property type="match status" value="1"/>
</dbReference>
<evidence type="ECO:0000256" key="2">
    <source>
        <dbReference type="ARBA" id="ARBA00022629"/>
    </source>
</evidence>
<dbReference type="Gene3D" id="3.30.420.40">
    <property type="match status" value="2"/>
</dbReference>
<dbReference type="PANTHER" id="PTHR43095:SF5">
    <property type="entry name" value="XYLULOSE KINASE"/>
    <property type="match status" value="1"/>
</dbReference>
<dbReference type="EMBL" id="AGWN01000002">
    <property type="protein sequence ID" value="EPD29560.1"/>
    <property type="molecule type" value="Genomic_DNA"/>
</dbReference>
<comment type="caution">
    <text evidence="7">The sequence shown here is derived from an EMBL/GenBank/DDBJ whole genome shotgun (WGS) entry which is preliminary data.</text>
</comment>
<protein>
    <recommendedName>
        <fullName evidence="9">Xylulose kinase</fullName>
    </recommendedName>
</protein>
<reference evidence="7 8" key="1">
    <citation type="submission" date="2013-05" db="EMBL/GenBank/DDBJ databases">
        <title>The Genome Sequence of Actinomyces europaeus ACS-120-V-COL10B.</title>
        <authorList>
            <consortium name="The Broad Institute Genomics Platform"/>
            <person name="Earl A."/>
            <person name="Ward D."/>
            <person name="Feldgarden M."/>
            <person name="Gevers D."/>
            <person name="Saerens B."/>
            <person name="Vaneechoutte M."/>
            <person name="Walker B."/>
            <person name="Young S."/>
            <person name="Zeng Q."/>
            <person name="Gargeya S."/>
            <person name="Fitzgerald M."/>
            <person name="Haas B."/>
            <person name="Abouelleil A."/>
            <person name="Allen A.W."/>
            <person name="Alvarado L."/>
            <person name="Arachchi H.M."/>
            <person name="Berlin A.M."/>
            <person name="Chapman S.B."/>
            <person name="Gainer-Dewar J."/>
            <person name="Goldberg J."/>
            <person name="Griggs A."/>
            <person name="Gujja S."/>
            <person name="Hansen M."/>
            <person name="Howarth C."/>
            <person name="Imamovic A."/>
            <person name="Ireland A."/>
            <person name="Larimer J."/>
            <person name="McCowan C."/>
            <person name="Murphy C."/>
            <person name="Pearson M."/>
            <person name="Poon T.W."/>
            <person name="Priest M."/>
            <person name="Roberts A."/>
            <person name="Saif S."/>
            <person name="Shea T."/>
            <person name="Sisk P."/>
            <person name="Sykes S."/>
            <person name="Wortman J."/>
            <person name="Nusbaum C."/>
            <person name="Birren B."/>
        </authorList>
    </citation>
    <scope>NUCLEOTIDE SEQUENCE [LARGE SCALE GENOMIC DNA]</scope>
    <source>
        <strain evidence="7 8">ACS-120-V-Col10b</strain>
    </source>
</reference>
<evidence type="ECO:0008006" key="9">
    <source>
        <dbReference type="Google" id="ProtNLM"/>
    </source>
</evidence>
<dbReference type="GO" id="GO:0016301">
    <property type="term" value="F:kinase activity"/>
    <property type="evidence" value="ECO:0007669"/>
    <property type="project" value="UniProtKB-KW"/>
</dbReference>
<proteinExistence type="inferred from homology"/>
<feature type="domain" description="Carbohydrate kinase FGGY C-terminal" evidence="6">
    <location>
        <begin position="255"/>
        <end position="443"/>
    </location>
</feature>
<keyword evidence="8" id="KW-1185">Reference proteome</keyword>
<evidence type="ECO:0000313" key="8">
    <source>
        <dbReference type="Proteomes" id="UP000014387"/>
    </source>
</evidence>
<dbReference type="InterPro" id="IPR043129">
    <property type="entry name" value="ATPase_NBD"/>
</dbReference>
<dbReference type="AlphaFoldDB" id="A0A9W5RD37"/>
<feature type="domain" description="Carbohydrate kinase FGGY N-terminal" evidence="5">
    <location>
        <begin position="6"/>
        <end position="246"/>
    </location>
</feature>
<dbReference type="PANTHER" id="PTHR43095">
    <property type="entry name" value="SUGAR KINASE"/>
    <property type="match status" value="1"/>
</dbReference>
<gene>
    <name evidence="7" type="ORF">HMPREF9238_01541</name>
</gene>
<accession>A0A9W5RD37</accession>
<dbReference type="CDD" id="cd07779">
    <property type="entry name" value="ASKHA_NBD_FGGY_YgcE-like"/>
    <property type="match status" value="1"/>
</dbReference>
<dbReference type="GO" id="GO:0042732">
    <property type="term" value="P:D-xylose metabolic process"/>
    <property type="evidence" value="ECO:0007669"/>
    <property type="project" value="UniProtKB-KW"/>
</dbReference>
<dbReference type="PIRSF" id="PIRSF000538">
    <property type="entry name" value="GlpK"/>
    <property type="match status" value="1"/>
</dbReference>
<evidence type="ECO:0000313" key="7">
    <source>
        <dbReference type="EMBL" id="EPD29560.1"/>
    </source>
</evidence>
<evidence type="ECO:0000259" key="6">
    <source>
        <dbReference type="Pfam" id="PF02782"/>
    </source>
</evidence>
<evidence type="ECO:0000256" key="1">
    <source>
        <dbReference type="ARBA" id="ARBA00009156"/>
    </source>
</evidence>
<organism evidence="7 8">
    <name type="scientific">Gleimia europaea ACS-120-V-Col10b</name>
    <dbReference type="NCBI Taxonomy" id="883069"/>
    <lineage>
        <taxon>Bacteria</taxon>
        <taxon>Bacillati</taxon>
        <taxon>Actinomycetota</taxon>
        <taxon>Actinomycetes</taxon>
        <taxon>Actinomycetales</taxon>
        <taxon>Actinomycetaceae</taxon>
        <taxon>Gleimia</taxon>
    </lineage>
</organism>
<evidence type="ECO:0000259" key="5">
    <source>
        <dbReference type="Pfam" id="PF00370"/>
    </source>
</evidence>
<dbReference type="RefSeq" id="WP_016444866.1">
    <property type="nucleotide sequence ID" value="NZ_KE150267.1"/>
</dbReference>
<dbReference type="InterPro" id="IPR018484">
    <property type="entry name" value="FGGY_N"/>
</dbReference>
<keyword evidence="2" id="KW-0119">Carbohydrate metabolism</keyword>
<name>A0A9W5RD37_9ACTO</name>
<comment type="similarity">
    <text evidence="1">Belongs to the FGGY kinase family.</text>
</comment>
<dbReference type="InterPro" id="IPR000577">
    <property type="entry name" value="Carb_kinase_FGGY"/>
</dbReference>
<dbReference type="OrthoDB" id="9805576at2"/>
<sequence>MSNPLVIAIDSSTTATKAVVIDTSGDVVSMGRAEIDLLSPQINHYEHDPRQWWDSTHQAITEAVSGLSERDRARIAAIGITHQRESFALIDADGNPIRPAILWLDSRAGEQIKEFGSDHIHELSGKPADTTPALYKLAWLKQHEPETLSGAFKLVDVHAYLSHALTGKWVSAEGSIDTLNLFDIAARTFSDELLEIAGLRPDQMVEFTRAGDVIGTLLPSLANEWGLSPEVVLVAGVGDGQAAGLGTAAIDPDLAYVNIGTSVVSGTHSKEYQFDRAYRTLIGGIPGTYVLEIVQNSGSVLYNWFRKNLGDPALEGGLDPALESEASRIAPGSDALLTLPHWNAGQSPDWDPFATGAMVGFTTGHTRAHVFRSIVEGTAMLLAENLNRVQEVTGRKLVELRATGGSARSPFIRQIFADATGLPIVMSEVDELSAHGAAMIAMAGVGAYPDVESAARAMAHLGERTEPNPQAHEKYVSWMRLHSRIYPLLAELMTDMKNAEN</sequence>
<keyword evidence="3" id="KW-0808">Transferase</keyword>